<comment type="caution">
    <text evidence="2">The sequence shown here is derived from an EMBL/GenBank/DDBJ whole genome shotgun (WGS) entry which is preliminary data.</text>
</comment>
<name>A0A101M1G6_PICGL</name>
<organism evidence="2">
    <name type="scientific">Picea glauca</name>
    <name type="common">White spruce</name>
    <name type="synonym">Pinus glauca</name>
    <dbReference type="NCBI Taxonomy" id="3330"/>
    <lineage>
        <taxon>Eukaryota</taxon>
        <taxon>Viridiplantae</taxon>
        <taxon>Streptophyta</taxon>
        <taxon>Embryophyta</taxon>
        <taxon>Tracheophyta</taxon>
        <taxon>Spermatophyta</taxon>
        <taxon>Pinopsida</taxon>
        <taxon>Pinidae</taxon>
        <taxon>Conifers I</taxon>
        <taxon>Pinales</taxon>
        <taxon>Pinaceae</taxon>
        <taxon>Picea</taxon>
    </lineage>
</organism>
<reference evidence="2" key="1">
    <citation type="journal article" date="2015" name="Genome Biol. Evol.">
        <title>Organellar Genomes of White Spruce (Picea glauca): Assembly and Annotation.</title>
        <authorList>
            <person name="Jackman S.D."/>
            <person name="Warren R.L."/>
            <person name="Gibb E.A."/>
            <person name="Vandervalk B.P."/>
            <person name="Mohamadi H."/>
            <person name="Chu J."/>
            <person name="Raymond A."/>
            <person name="Pleasance S."/>
            <person name="Coope R."/>
            <person name="Wildung M.R."/>
            <person name="Ritland C.E."/>
            <person name="Bousquet J."/>
            <person name="Jones S.J."/>
            <person name="Bohlmann J."/>
            <person name="Birol I."/>
        </authorList>
    </citation>
    <scope>NUCLEOTIDE SEQUENCE [LARGE SCALE GENOMIC DNA]</scope>
    <source>
        <tissue evidence="2">Flushing bud</tissue>
    </source>
</reference>
<keyword evidence="2" id="KW-0496">Mitochondrion</keyword>
<feature type="transmembrane region" description="Helical" evidence="1">
    <location>
        <begin position="32"/>
        <end position="49"/>
    </location>
</feature>
<sequence>MLAVIPLLIGQWVMNYFHPRDPYLLLKFELDMLLLLAYMLTLLLTQMLMDQQMQFQLLSKLNQLVQQVHLGQLGRSTSRS</sequence>
<dbReference type="AlphaFoldDB" id="A0A101M1G6"/>
<keyword evidence="1" id="KW-0472">Membrane</keyword>
<keyword evidence="1" id="KW-0812">Transmembrane</keyword>
<evidence type="ECO:0000256" key="1">
    <source>
        <dbReference type="SAM" id="Phobius"/>
    </source>
</evidence>
<protein>
    <submittedName>
        <fullName evidence="2">Uncharacterized protein</fullName>
    </submittedName>
</protein>
<gene>
    <name evidence="2" type="ORF">ABT39_MTgene3717</name>
</gene>
<accession>A0A101M1G6</accession>
<evidence type="ECO:0000313" key="2">
    <source>
        <dbReference type="EMBL" id="KUM49168.1"/>
    </source>
</evidence>
<dbReference type="EMBL" id="LKAM01000003">
    <property type="protein sequence ID" value="KUM49168.1"/>
    <property type="molecule type" value="Genomic_DNA"/>
</dbReference>
<geneLocation type="mitochondrion" evidence="2"/>
<proteinExistence type="predicted"/>
<keyword evidence="1" id="KW-1133">Transmembrane helix</keyword>